<proteinExistence type="inferred from homology"/>
<keyword evidence="6" id="KW-1185">Reference proteome</keyword>
<evidence type="ECO:0000313" key="6">
    <source>
        <dbReference type="Proteomes" id="UP001596528"/>
    </source>
</evidence>
<dbReference type="RefSeq" id="WP_138790780.1">
    <property type="nucleotide sequence ID" value="NZ_JBHTGQ010000034.1"/>
</dbReference>
<dbReference type="Pfam" id="PF17853">
    <property type="entry name" value="GGDEF_2"/>
    <property type="match status" value="1"/>
</dbReference>
<sequence>MNLDTNPFDRGFDNLDMLADAIYNELRCPVTIEDASHRLLAYSSHEQMTDPARISTIMGRKVPEKVISALWRDGVMKRLLQSDIPIRISAMQDIGLGDRVAVAIRKNQEVLGFIWVLEENEPLGERELHQLKRAAEAAKSQLNQLQMKSRKEEKSYHDFFWQLLTGHLQSDDMIRERAKQLDLQLPERYHVTVFQFDAPISEKLHQQIRYTLETTPFVRVVLHAVTDSQLILLAAASHAVSDEEEQREPLHRMLRQMKQRFGISPVQSCSGMIYDDYAMVERSFQEASTLLQIKRRFPEETQSVFYYPDSGYYRYLPYILREKQMHRFENPVLRKIRKYDGEHHTRLLQTLEVYLNSDSNIKVAADLLHVHINTLTYRLKRIAEIGGIDLNSMDQKVTLYLDLKSEKMEE</sequence>
<reference evidence="6" key="1">
    <citation type="journal article" date="2019" name="Int. J. Syst. Evol. Microbiol.">
        <title>The Global Catalogue of Microorganisms (GCM) 10K type strain sequencing project: providing services to taxonomists for standard genome sequencing and annotation.</title>
        <authorList>
            <consortium name="The Broad Institute Genomics Platform"/>
            <consortium name="The Broad Institute Genome Sequencing Center for Infectious Disease"/>
            <person name="Wu L."/>
            <person name="Ma J."/>
        </authorList>
    </citation>
    <scope>NUCLEOTIDE SEQUENCE [LARGE SCALE GENOMIC DNA]</scope>
    <source>
        <strain evidence="6">JCM 18657</strain>
    </source>
</reference>
<dbReference type="InterPro" id="IPR025736">
    <property type="entry name" value="PucR_C-HTH_dom"/>
</dbReference>
<feature type="domain" description="CdaR GGDEF-like" evidence="4">
    <location>
        <begin position="166"/>
        <end position="293"/>
    </location>
</feature>
<dbReference type="PANTHER" id="PTHR33744:SF1">
    <property type="entry name" value="DNA-BINDING TRANSCRIPTIONAL ACTIVATOR ADER"/>
    <property type="match status" value="1"/>
</dbReference>
<comment type="similarity">
    <text evidence="1">Belongs to the CdaR family.</text>
</comment>
<dbReference type="EMBL" id="JBHTGQ010000034">
    <property type="protein sequence ID" value="MFC7751062.1"/>
    <property type="molecule type" value="Genomic_DNA"/>
</dbReference>
<dbReference type="Proteomes" id="UP001596528">
    <property type="component" value="Unassembled WGS sequence"/>
</dbReference>
<keyword evidence="2" id="KW-0175">Coiled coil</keyword>
<dbReference type="InterPro" id="IPR051448">
    <property type="entry name" value="CdaR-like_regulators"/>
</dbReference>
<evidence type="ECO:0000313" key="5">
    <source>
        <dbReference type="EMBL" id="MFC7751062.1"/>
    </source>
</evidence>
<feature type="domain" description="PucR C-terminal helix-turn-helix" evidence="3">
    <location>
        <begin position="347"/>
        <end position="404"/>
    </location>
</feature>
<evidence type="ECO:0000256" key="2">
    <source>
        <dbReference type="SAM" id="Coils"/>
    </source>
</evidence>
<name>A0ABW2V4J6_9BACL</name>
<dbReference type="InterPro" id="IPR042070">
    <property type="entry name" value="PucR_C-HTH_sf"/>
</dbReference>
<evidence type="ECO:0000256" key="1">
    <source>
        <dbReference type="ARBA" id="ARBA00006754"/>
    </source>
</evidence>
<feature type="coiled-coil region" evidence="2">
    <location>
        <begin position="128"/>
        <end position="155"/>
    </location>
</feature>
<protein>
    <submittedName>
        <fullName evidence="5">PucR family transcriptional regulator</fullName>
    </submittedName>
</protein>
<dbReference type="InterPro" id="IPR041522">
    <property type="entry name" value="CdaR_GGDEF"/>
</dbReference>
<comment type="caution">
    <text evidence="5">The sequence shown here is derived from an EMBL/GenBank/DDBJ whole genome shotgun (WGS) entry which is preliminary data.</text>
</comment>
<dbReference type="PANTHER" id="PTHR33744">
    <property type="entry name" value="CARBOHYDRATE DIACID REGULATOR"/>
    <property type="match status" value="1"/>
</dbReference>
<evidence type="ECO:0000259" key="3">
    <source>
        <dbReference type="Pfam" id="PF13556"/>
    </source>
</evidence>
<dbReference type="Pfam" id="PF13556">
    <property type="entry name" value="HTH_30"/>
    <property type="match status" value="1"/>
</dbReference>
<accession>A0ABW2V4J6</accession>
<organism evidence="5 6">
    <name type="scientific">Paenibacillus thermoaerophilus</name>
    <dbReference type="NCBI Taxonomy" id="1215385"/>
    <lineage>
        <taxon>Bacteria</taxon>
        <taxon>Bacillati</taxon>
        <taxon>Bacillota</taxon>
        <taxon>Bacilli</taxon>
        <taxon>Bacillales</taxon>
        <taxon>Paenibacillaceae</taxon>
        <taxon>Paenibacillus</taxon>
    </lineage>
</organism>
<dbReference type="Gene3D" id="1.10.10.2840">
    <property type="entry name" value="PucR C-terminal helix-turn-helix domain"/>
    <property type="match status" value="1"/>
</dbReference>
<evidence type="ECO:0000259" key="4">
    <source>
        <dbReference type="Pfam" id="PF17853"/>
    </source>
</evidence>
<gene>
    <name evidence="5" type="ORF">ACFQWB_14145</name>
</gene>